<dbReference type="PROSITE" id="PS01174">
    <property type="entry name" value="LIPASE_GDXG_SER"/>
    <property type="match status" value="1"/>
</dbReference>
<dbReference type="InterPro" id="IPR029058">
    <property type="entry name" value="AB_hydrolase_fold"/>
</dbReference>
<dbReference type="Gene3D" id="3.40.50.1820">
    <property type="entry name" value="alpha/beta hydrolase"/>
    <property type="match status" value="1"/>
</dbReference>
<dbReference type="EMBL" id="PDNB01000033">
    <property type="protein sequence ID" value="PGH14584.1"/>
    <property type="molecule type" value="Genomic_DNA"/>
</dbReference>
<dbReference type="PANTHER" id="PTHR48081:SF31">
    <property type="entry name" value="STERYL ACETYL HYDROLASE MUG81-RELATED"/>
    <property type="match status" value="1"/>
</dbReference>
<evidence type="ECO:0000313" key="6">
    <source>
        <dbReference type="EMBL" id="PGH14584.1"/>
    </source>
</evidence>
<evidence type="ECO:0000256" key="1">
    <source>
        <dbReference type="ARBA" id="ARBA00010515"/>
    </source>
</evidence>
<keyword evidence="2" id="KW-0378">Hydrolase</keyword>
<evidence type="ECO:0000256" key="4">
    <source>
        <dbReference type="SAM" id="Phobius"/>
    </source>
</evidence>
<keyword evidence="4" id="KW-0812">Transmembrane</keyword>
<dbReference type="SUPFAM" id="SSF53474">
    <property type="entry name" value="alpha/beta-Hydrolases"/>
    <property type="match status" value="1"/>
</dbReference>
<feature type="transmembrane region" description="Helical" evidence="4">
    <location>
        <begin position="20"/>
        <end position="38"/>
    </location>
</feature>
<comment type="caution">
    <text evidence="6">The sequence shown here is derived from an EMBL/GenBank/DDBJ whole genome shotgun (WGS) entry which is preliminary data.</text>
</comment>
<comment type="similarity">
    <text evidence="1">Belongs to the 'GDXG' lipolytic enzyme family.</text>
</comment>
<dbReference type="OrthoDB" id="2152029at2759"/>
<keyword evidence="7" id="KW-1185">Reference proteome</keyword>
<dbReference type="InterPro" id="IPR033140">
    <property type="entry name" value="Lipase_GDXG_put_SER_AS"/>
</dbReference>
<accession>A0A2B7XS36</accession>
<gene>
    <name evidence="6" type="ORF">AJ79_02919</name>
</gene>
<dbReference type="PANTHER" id="PTHR48081">
    <property type="entry name" value="AB HYDROLASE SUPERFAMILY PROTEIN C4A8.06C"/>
    <property type="match status" value="1"/>
</dbReference>
<organism evidence="6 7">
    <name type="scientific">Helicocarpus griseus UAMH5409</name>
    <dbReference type="NCBI Taxonomy" id="1447875"/>
    <lineage>
        <taxon>Eukaryota</taxon>
        <taxon>Fungi</taxon>
        <taxon>Dikarya</taxon>
        <taxon>Ascomycota</taxon>
        <taxon>Pezizomycotina</taxon>
        <taxon>Eurotiomycetes</taxon>
        <taxon>Eurotiomycetidae</taxon>
        <taxon>Onygenales</taxon>
        <taxon>Ajellomycetaceae</taxon>
        <taxon>Helicocarpus</taxon>
    </lineage>
</organism>
<protein>
    <recommendedName>
        <fullName evidence="5">Alpha/beta hydrolase fold-3 domain-containing protein</fullName>
    </recommendedName>
</protein>
<keyword evidence="4" id="KW-1133">Transmembrane helix</keyword>
<keyword evidence="4" id="KW-0472">Membrane</keyword>
<name>A0A2B7XS36_9EURO</name>
<dbReference type="AlphaFoldDB" id="A0A2B7XS36"/>
<proteinExistence type="inferred from homology"/>
<feature type="domain" description="Alpha/beta hydrolase fold-3" evidence="5">
    <location>
        <begin position="113"/>
        <end position="329"/>
    </location>
</feature>
<dbReference type="Proteomes" id="UP000223968">
    <property type="component" value="Unassembled WGS sequence"/>
</dbReference>
<dbReference type="InterPro" id="IPR050300">
    <property type="entry name" value="GDXG_lipolytic_enzyme"/>
</dbReference>
<dbReference type="InterPro" id="IPR013094">
    <property type="entry name" value="AB_hydrolase_3"/>
</dbReference>
<feature type="active site" evidence="3">
    <location>
        <position position="193"/>
    </location>
</feature>
<evidence type="ECO:0000256" key="3">
    <source>
        <dbReference type="PROSITE-ProRule" id="PRU10038"/>
    </source>
</evidence>
<evidence type="ECO:0000259" key="5">
    <source>
        <dbReference type="Pfam" id="PF07859"/>
    </source>
</evidence>
<evidence type="ECO:0000313" key="7">
    <source>
        <dbReference type="Proteomes" id="UP000223968"/>
    </source>
</evidence>
<evidence type="ECO:0000256" key="2">
    <source>
        <dbReference type="ARBA" id="ARBA00022801"/>
    </source>
</evidence>
<dbReference type="Pfam" id="PF07859">
    <property type="entry name" value="Abhydrolase_3"/>
    <property type="match status" value="1"/>
</dbReference>
<reference evidence="6 7" key="1">
    <citation type="submission" date="2017-10" db="EMBL/GenBank/DDBJ databases">
        <title>Comparative genomics in systemic dimorphic fungi from Ajellomycetaceae.</title>
        <authorList>
            <person name="Munoz J.F."/>
            <person name="Mcewen J.G."/>
            <person name="Clay O.K."/>
            <person name="Cuomo C.A."/>
        </authorList>
    </citation>
    <scope>NUCLEOTIDE SEQUENCE [LARGE SCALE GENOMIC DNA]</scope>
    <source>
        <strain evidence="6 7">UAMH5409</strain>
    </source>
</reference>
<dbReference type="STRING" id="1447875.A0A2B7XS36"/>
<sequence>MGPSSYPPKLTILEKLDLVPANLSLLAAAIYAAITGVFRGQSGHRYYSRHVTHAVIRKLVTRSSTRQNQATVPSTDQVYEGLAKKKGFTPQTVSLDHGALGHWIGDKNAKNVLIYFHGGGFATAAGAGFLQFPSDVLDQLTAAGKDIAIFYLTYTLTPHAVYPTQIQQAVGAVRHILHTTNRSPSDVFLSGDSAGGNLVLGVLSHVSHPHKAIEPLEISEPFAGAIPISPWVSFSQDYASFKENQYKDILTPAILKRWAEYYIAGKETDNFLEPLRAPAEWWAGLKVRDVLFVAGADELFLTPINMFVEKFKSAFPNTTYVVGKDEPHDAPIINKILRDKTETEQGKAYSSFLMSKL</sequence>
<dbReference type="GO" id="GO:0016787">
    <property type="term" value="F:hydrolase activity"/>
    <property type="evidence" value="ECO:0007669"/>
    <property type="project" value="UniProtKB-KW"/>
</dbReference>